<dbReference type="Pfam" id="PF04683">
    <property type="entry name" value="Rpn13_ADRM1_Pru"/>
    <property type="match status" value="1"/>
</dbReference>
<evidence type="ECO:0000256" key="6">
    <source>
        <dbReference type="SAM" id="MobiDB-lite"/>
    </source>
</evidence>
<dbReference type="Proteomes" id="UP000054097">
    <property type="component" value="Unassembled WGS sequence"/>
</dbReference>
<feature type="region of interest" description="Disordered" evidence="6">
    <location>
        <begin position="114"/>
        <end position="143"/>
    </location>
</feature>
<dbReference type="CDD" id="cd13314">
    <property type="entry name" value="PH_Rpn13"/>
    <property type="match status" value="1"/>
</dbReference>
<evidence type="ECO:0000259" key="8">
    <source>
        <dbReference type="PROSITE" id="PS51917"/>
    </source>
</evidence>
<dbReference type="AlphaFoldDB" id="A0A0C3AN66"/>
<dbReference type="Gene3D" id="2.30.29.70">
    <property type="entry name" value="Proteasomal ubiquitin receptor Rpn13/ADRM1"/>
    <property type="match status" value="1"/>
</dbReference>
<dbReference type="InterPro" id="IPR044867">
    <property type="entry name" value="DEUBAD_dom"/>
</dbReference>
<evidence type="ECO:0000313" key="9">
    <source>
        <dbReference type="EMBL" id="KIM26020.1"/>
    </source>
</evidence>
<dbReference type="PROSITE" id="PS51917">
    <property type="entry name" value="PRU"/>
    <property type="match status" value="1"/>
</dbReference>
<protein>
    <submittedName>
        <fullName evidence="9">Uncharacterized protein</fullName>
    </submittedName>
</protein>
<keyword evidence="10" id="KW-1185">Reference proteome</keyword>
<reference evidence="9 10" key="1">
    <citation type="submission" date="2014-04" db="EMBL/GenBank/DDBJ databases">
        <authorList>
            <consortium name="DOE Joint Genome Institute"/>
            <person name="Kuo A."/>
            <person name="Zuccaro A."/>
            <person name="Kohler A."/>
            <person name="Nagy L.G."/>
            <person name="Floudas D."/>
            <person name="Copeland A."/>
            <person name="Barry K.W."/>
            <person name="Cichocki N."/>
            <person name="Veneault-Fourrey C."/>
            <person name="LaButti K."/>
            <person name="Lindquist E.A."/>
            <person name="Lipzen A."/>
            <person name="Lundell T."/>
            <person name="Morin E."/>
            <person name="Murat C."/>
            <person name="Sun H."/>
            <person name="Tunlid A."/>
            <person name="Henrissat B."/>
            <person name="Grigoriev I.V."/>
            <person name="Hibbett D.S."/>
            <person name="Martin F."/>
            <person name="Nordberg H.P."/>
            <person name="Cantor M.N."/>
            <person name="Hua S.X."/>
        </authorList>
    </citation>
    <scope>NUCLEOTIDE SEQUENCE [LARGE SCALE GENOMIC DNA]</scope>
    <source>
        <strain evidence="9 10">MAFF 305830</strain>
    </source>
</reference>
<keyword evidence="3" id="KW-0963">Cytoplasm</keyword>
<dbReference type="Pfam" id="PF16550">
    <property type="entry name" value="RPN13_C"/>
    <property type="match status" value="1"/>
</dbReference>
<reference evidence="10" key="2">
    <citation type="submission" date="2015-01" db="EMBL/GenBank/DDBJ databases">
        <title>Evolutionary Origins and Diversification of the Mycorrhizal Mutualists.</title>
        <authorList>
            <consortium name="DOE Joint Genome Institute"/>
            <consortium name="Mycorrhizal Genomics Consortium"/>
            <person name="Kohler A."/>
            <person name="Kuo A."/>
            <person name="Nagy L.G."/>
            <person name="Floudas D."/>
            <person name="Copeland A."/>
            <person name="Barry K.W."/>
            <person name="Cichocki N."/>
            <person name="Veneault-Fourrey C."/>
            <person name="LaButti K."/>
            <person name="Lindquist E.A."/>
            <person name="Lipzen A."/>
            <person name="Lundell T."/>
            <person name="Morin E."/>
            <person name="Murat C."/>
            <person name="Riley R."/>
            <person name="Ohm R."/>
            <person name="Sun H."/>
            <person name="Tunlid A."/>
            <person name="Henrissat B."/>
            <person name="Grigoriev I.V."/>
            <person name="Hibbett D.S."/>
            <person name="Martin F."/>
        </authorList>
    </citation>
    <scope>NUCLEOTIDE SEQUENCE [LARGE SCALE GENOMIC DNA]</scope>
    <source>
        <strain evidence="10">MAFF 305830</strain>
    </source>
</reference>
<dbReference type="InterPro" id="IPR044868">
    <property type="entry name" value="Rpn13/ADRM1_Pru"/>
</dbReference>
<evidence type="ECO:0000256" key="5">
    <source>
        <dbReference type="ARBA" id="ARBA00023242"/>
    </source>
</evidence>
<evidence type="ECO:0000256" key="2">
    <source>
        <dbReference type="ARBA" id="ARBA00004496"/>
    </source>
</evidence>
<dbReference type="Gene3D" id="1.10.2020.20">
    <property type="match status" value="1"/>
</dbReference>
<evidence type="ECO:0000256" key="4">
    <source>
        <dbReference type="ARBA" id="ARBA00022942"/>
    </source>
</evidence>
<name>A0A0C3AN66_SERVB</name>
<dbReference type="EMBL" id="KN824309">
    <property type="protein sequence ID" value="KIM26020.1"/>
    <property type="molecule type" value="Genomic_DNA"/>
</dbReference>
<dbReference type="InterPro" id="IPR006773">
    <property type="entry name" value="Rpn13/ADRM1"/>
</dbReference>
<dbReference type="GO" id="GO:0070628">
    <property type="term" value="F:proteasome binding"/>
    <property type="evidence" value="ECO:0007669"/>
    <property type="project" value="TreeGrafter"/>
</dbReference>
<evidence type="ECO:0000259" key="7">
    <source>
        <dbReference type="PROSITE" id="PS51916"/>
    </source>
</evidence>
<feature type="domain" description="DEUBAD" evidence="7">
    <location>
        <begin position="182"/>
        <end position="294"/>
    </location>
</feature>
<dbReference type="GO" id="GO:0005634">
    <property type="term" value="C:nucleus"/>
    <property type="evidence" value="ECO:0007669"/>
    <property type="project" value="UniProtKB-SubCell"/>
</dbReference>
<sequence>MLTIKAGRAFRRESTSWVDPLPSKGLLTISPSDDGLVHFTWKNRETDTVEEELLLIPGDASFIKVAESSGRVFVLKFESSDQKNFYWVQDPSPTILERVEQNVNGLLQDPTFQPSWNTSSTAAPATTTTAPTATTRDHEMTSVEATQTRQPGIENDPIAQSIAAQVRALMGNMMIPPSGAAGAAQQTSVALSDVLSPTSLAPLFEPANSGVLASLQDFLPPDLPNDPSSTPEETLRKVIQSAPFQSSVRQLDRAFATGLLGQLMPGFGLPIEAGLSVDAFLKEIHDKAKRDQGGATE</sequence>
<dbReference type="STRING" id="933852.A0A0C3AN66"/>
<evidence type="ECO:0000313" key="10">
    <source>
        <dbReference type="Proteomes" id="UP000054097"/>
    </source>
</evidence>
<keyword evidence="4" id="KW-0647">Proteasome</keyword>
<gene>
    <name evidence="9" type="ORF">M408DRAFT_330804</name>
</gene>
<dbReference type="GO" id="GO:0061133">
    <property type="term" value="F:endopeptidase activator activity"/>
    <property type="evidence" value="ECO:0007669"/>
    <property type="project" value="TreeGrafter"/>
</dbReference>
<keyword evidence="5" id="KW-0539">Nucleus</keyword>
<dbReference type="GO" id="GO:0008541">
    <property type="term" value="C:proteasome regulatory particle, lid subcomplex"/>
    <property type="evidence" value="ECO:0007669"/>
    <property type="project" value="TreeGrafter"/>
</dbReference>
<feature type="compositionally biased region" description="Low complexity" evidence="6">
    <location>
        <begin position="118"/>
        <end position="134"/>
    </location>
</feature>
<proteinExistence type="predicted"/>
<dbReference type="InterPro" id="IPR038633">
    <property type="entry name" value="Rpn13/ADRM1_Pru_sf"/>
</dbReference>
<dbReference type="HOGENOM" id="CLU_041798_0_0_1"/>
<dbReference type="InterPro" id="IPR038108">
    <property type="entry name" value="RPN13_DEUBAD_sf"/>
</dbReference>
<evidence type="ECO:0000256" key="1">
    <source>
        <dbReference type="ARBA" id="ARBA00004123"/>
    </source>
</evidence>
<evidence type="ECO:0000256" key="3">
    <source>
        <dbReference type="ARBA" id="ARBA00022490"/>
    </source>
</evidence>
<comment type="subcellular location">
    <subcellularLocation>
        <location evidence="2">Cytoplasm</location>
    </subcellularLocation>
    <subcellularLocation>
        <location evidence="1">Nucleus</location>
    </subcellularLocation>
</comment>
<dbReference type="PANTHER" id="PTHR12225">
    <property type="entry name" value="ADHESION REGULATING MOLECULE 1 110 KDA CELL MEMBRANE GLYCOPROTEIN"/>
    <property type="match status" value="1"/>
</dbReference>
<dbReference type="InterPro" id="IPR032368">
    <property type="entry name" value="RPN13_DEUBAD"/>
</dbReference>
<dbReference type="GO" id="GO:0005737">
    <property type="term" value="C:cytoplasm"/>
    <property type="evidence" value="ECO:0007669"/>
    <property type="project" value="UniProtKB-SubCell"/>
</dbReference>
<organism evidence="9 10">
    <name type="scientific">Serendipita vermifera MAFF 305830</name>
    <dbReference type="NCBI Taxonomy" id="933852"/>
    <lineage>
        <taxon>Eukaryota</taxon>
        <taxon>Fungi</taxon>
        <taxon>Dikarya</taxon>
        <taxon>Basidiomycota</taxon>
        <taxon>Agaricomycotina</taxon>
        <taxon>Agaricomycetes</taxon>
        <taxon>Sebacinales</taxon>
        <taxon>Serendipitaceae</taxon>
        <taxon>Serendipita</taxon>
    </lineage>
</organism>
<feature type="domain" description="Pru" evidence="8">
    <location>
        <begin position="1"/>
        <end position="110"/>
    </location>
</feature>
<accession>A0A0C3AN66</accession>
<dbReference type="PROSITE" id="PS51916">
    <property type="entry name" value="DEUBAD"/>
    <property type="match status" value="1"/>
</dbReference>
<dbReference type="PANTHER" id="PTHR12225:SF0">
    <property type="entry name" value="PROTEASOMAL UBIQUITIN RECEPTOR ADRM1"/>
    <property type="match status" value="1"/>
</dbReference>
<dbReference type="OrthoDB" id="340431at2759"/>